<organism evidence="3 4">
    <name type="scientific">Halanaerobacter jeridensis</name>
    <dbReference type="NCBI Taxonomy" id="706427"/>
    <lineage>
        <taxon>Bacteria</taxon>
        <taxon>Bacillati</taxon>
        <taxon>Bacillota</taxon>
        <taxon>Clostridia</taxon>
        <taxon>Halanaerobiales</taxon>
        <taxon>Halobacteroidaceae</taxon>
        <taxon>Halanaerobacter</taxon>
    </lineage>
</organism>
<dbReference type="PROSITE" id="PS50853">
    <property type="entry name" value="FN3"/>
    <property type="match status" value="1"/>
</dbReference>
<keyword evidence="1" id="KW-0732">Signal</keyword>
<proteinExistence type="predicted"/>
<dbReference type="Gene3D" id="3.10.450.50">
    <property type="match status" value="1"/>
</dbReference>
<feature type="signal peptide" evidence="1">
    <location>
        <begin position="1"/>
        <end position="27"/>
    </location>
</feature>
<dbReference type="InterPro" id="IPR036116">
    <property type="entry name" value="FN3_sf"/>
</dbReference>
<protein>
    <recommendedName>
        <fullName evidence="2">Fibronectin type-III domain-containing protein</fullName>
    </recommendedName>
</protein>
<accession>A0A939BN28</accession>
<dbReference type="CDD" id="cd00063">
    <property type="entry name" value="FN3"/>
    <property type="match status" value="1"/>
</dbReference>
<sequence length="749" mass="83378">MAKIKSAKLVVLLIASLFLLVGCSSGGDDVAQTGAKGYVEVGMKSDSGVGIQNIGEEIELSKYRIIINDSEGNKVTSKELSEIDGQAKFELVAGTYDIVAEAIEVDKENNQEYVAYKGKDTLKVSADSTTEKSITLKLQTGDLKVQVSFTDDSTYTGTSSVAILQPGLTNAIKEQNIDLSNGGTAVLFEDVAARKRDIRVAFGNYNARENGKYILPDRTNQINVVAQKTETGINIGFEEGPQEVQNLAASVDNQTINLSWDGVTDAEYYLVYRNTSNDFETASTVETIKSGTSYEDTNLSGGSYYYWIEAYNDDGLASPISEVASAEVTVEKATEKEKINQQLDKLAGAMVTETPSALDEVIHPDGIYEHGSTLTKDEFKDFVTNKWSNVDWERFEWNNRTVEIDLRNNKAVVTADFYEKLASKTDPSQATDQITLEEVNGTWYISRIEGPNQSTNPEVENLLSFFSGLKNEDTEAMKNYLSANFVEKERDSSGNIVKTTDLQTFIDDLNNDFSNGLGFYTVQLENRSLNSVSDTGTIISGTMYLEGRDTDGSDFTDSEEIEVTMKKIDGSWRIDQVIVPYKDSNYDSSEPAYIRANNPYAEFDYPSTWGREFYNEENPNDDGKIDRVAMRVEADNKYGLPSFQADLHYTQEIGSEIPVYYDSEEEFNNTINNAVNSGTDSHQQTTFNGYPAHIIISTQTNKEYSVEEKEYTVLVLKDSYLKILSYKDLATEYNQNDADVILGSFSFKN</sequence>
<keyword evidence="4" id="KW-1185">Reference proteome</keyword>
<dbReference type="SUPFAM" id="SSF54427">
    <property type="entry name" value="NTF2-like"/>
    <property type="match status" value="2"/>
</dbReference>
<gene>
    <name evidence="3" type="ORF">JOC47_002935</name>
</gene>
<dbReference type="Gene3D" id="2.60.40.10">
    <property type="entry name" value="Immunoglobulins"/>
    <property type="match status" value="1"/>
</dbReference>
<reference evidence="3" key="1">
    <citation type="submission" date="2021-01" db="EMBL/GenBank/DDBJ databases">
        <title>Genomic Encyclopedia of Type Strains, Phase IV (KMG-IV): sequencing the most valuable type-strain genomes for metagenomic binning, comparative biology and taxonomic classification.</title>
        <authorList>
            <person name="Goeker M."/>
        </authorList>
    </citation>
    <scope>NUCLEOTIDE SEQUENCE</scope>
    <source>
        <strain evidence="3">DSM 23230</strain>
    </source>
</reference>
<dbReference type="EMBL" id="JAFBDQ010000024">
    <property type="protein sequence ID" value="MBM7558065.1"/>
    <property type="molecule type" value="Genomic_DNA"/>
</dbReference>
<dbReference type="Proteomes" id="UP000774000">
    <property type="component" value="Unassembled WGS sequence"/>
</dbReference>
<dbReference type="InterPro" id="IPR003961">
    <property type="entry name" value="FN3_dom"/>
</dbReference>
<evidence type="ECO:0000256" key="1">
    <source>
        <dbReference type="SAM" id="SignalP"/>
    </source>
</evidence>
<evidence type="ECO:0000259" key="2">
    <source>
        <dbReference type="PROSITE" id="PS50853"/>
    </source>
</evidence>
<dbReference type="InterPro" id="IPR013783">
    <property type="entry name" value="Ig-like_fold"/>
</dbReference>
<dbReference type="AlphaFoldDB" id="A0A939BN28"/>
<comment type="caution">
    <text evidence="3">The sequence shown here is derived from an EMBL/GenBank/DDBJ whole genome shotgun (WGS) entry which is preliminary data.</text>
</comment>
<name>A0A939BN28_9FIRM</name>
<evidence type="ECO:0000313" key="3">
    <source>
        <dbReference type="EMBL" id="MBM7558065.1"/>
    </source>
</evidence>
<dbReference type="InterPro" id="IPR032710">
    <property type="entry name" value="NTF2-like_dom_sf"/>
</dbReference>
<dbReference type="SUPFAM" id="SSF49265">
    <property type="entry name" value="Fibronectin type III"/>
    <property type="match status" value="1"/>
</dbReference>
<evidence type="ECO:0000313" key="4">
    <source>
        <dbReference type="Proteomes" id="UP000774000"/>
    </source>
</evidence>
<feature type="chain" id="PRO_5037427765" description="Fibronectin type-III domain-containing protein" evidence="1">
    <location>
        <begin position="28"/>
        <end position="749"/>
    </location>
</feature>
<feature type="domain" description="Fibronectin type-III" evidence="2">
    <location>
        <begin position="240"/>
        <end position="332"/>
    </location>
</feature>
<dbReference type="PROSITE" id="PS51257">
    <property type="entry name" value="PROKAR_LIPOPROTEIN"/>
    <property type="match status" value="1"/>
</dbReference>
<dbReference type="RefSeq" id="WP_204703061.1">
    <property type="nucleotide sequence ID" value="NZ_JAFBDQ010000024.1"/>
</dbReference>